<dbReference type="Gene3D" id="1.10.620.20">
    <property type="entry name" value="Ribonucleotide Reductase, subunit A"/>
    <property type="match status" value="1"/>
</dbReference>
<dbReference type="RefSeq" id="WP_348263946.1">
    <property type="nucleotide sequence ID" value="NZ_CP121196.1"/>
</dbReference>
<evidence type="ECO:0000313" key="1">
    <source>
        <dbReference type="EMBL" id="XBH18728.1"/>
    </source>
</evidence>
<gene>
    <name evidence="1" type="ORF">P8935_05295</name>
</gene>
<dbReference type="SUPFAM" id="SSF47240">
    <property type="entry name" value="Ferritin-like"/>
    <property type="match status" value="1"/>
</dbReference>
<reference evidence="1" key="1">
    <citation type="submission" date="2023-03" db="EMBL/GenBank/DDBJ databases">
        <title>Edaphobacter sp.</title>
        <authorList>
            <person name="Huber K.J."/>
            <person name="Papendorf J."/>
            <person name="Pilke C."/>
            <person name="Bunk B."/>
            <person name="Sproeer C."/>
            <person name="Pester M."/>
        </authorList>
    </citation>
    <scope>NUCLEOTIDE SEQUENCE</scope>
    <source>
        <strain evidence="1">DSM 110680</strain>
    </source>
</reference>
<dbReference type="EMBL" id="CP121196">
    <property type="protein sequence ID" value="XBH18728.1"/>
    <property type="molecule type" value="Genomic_DNA"/>
</dbReference>
<name>A0AAU7DLQ8_9BACT</name>
<dbReference type="CDD" id="cd00657">
    <property type="entry name" value="Ferritin_like"/>
    <property type="match status" value="1"/>
</dbReference>
<dbReference type="InterPro" id="IPR009078">
    <property type="entry name" value="Ferritin-like_SF"/>
</dbReference>
<protein>
    <recommendedName>
        <fullName evidence="2">Ferritin-like domain-containing protein</fullName>
    </recommendedName>
</protein>
<evidence type="ECO:0008006" key="2">
    <source>
        <dbReference type="Google" id="ProtNLM"/>
    </source>
</evidence>
<proteinExistence type="predicted"/>
<dbReference type="GO" id="GO:0016491">
    <property type="term" value="F:oxidoreductase activity"/>
    <property type="evidence" value="ECO:0007669"/>
    <property type="project" value="InterPro"/>
</dbReference>
<organism evidence="1">
    <name type="scientific">Telmatobacter sp. DSM 110680</name>
    <dbReference type="NCBI Taxonomy" id="3036704"/>
    <lineage>
        <taxon>Bacteria</taxon>
        <taxon>Pseudomonadati</taxon>
        <taxon>Acidobacteriota</taxon>
        <taxon>Terriglobia</taxon>
        <taxon>Terriglobales</taxon>
        <taxon>Acidobacteriaceae</taxon>
        <taxon>Telmatobacter</taxon>
    </lineage>
</organism>
<dbReference type="AlphaFoldDB" id="A0AAU7DLQ8"/>
<sequence length="240" mass="27659">MIYDDYLTTAELQRWILEIDVAWNQIDRDRSLNQPALLDQMHDSALIESYFPIYTSGLMRCMWDQLDVTSVFSVQLYESYKHFYVLNRYLNLVDYRPVSDEELVAVRQRNLGNVIADPLAELTRYMISEHFAAYFFLRASRQAMEPVLAQICAFIAKDEFRHAQFAFDLLEPRVRTGSGARDRCLNAGLNFRHIGTDVVATTPISEKNDLQAILTLDQKMHRLCGIGLSDFAKAGMHAAY</sequence>
<accession>A0AAU7DLQ8</accession>
<dbReference type="InterPro" id="IPR012348">
    <property type="entry name" value="RNR-like"/>
</dbReference>